<reference evidence="3" key="1">
    <citation type="journal article" date="2019" name="Int. J. Syst. Evol. Microbiol.">
        <title>The Global Catalogue of Microorganisms (GCM) 10K type strain sequencing project: providing services to taxonomists for standard genome sequencing and annotation.</title>
        <authorList>
            <consortium name="The Broad Institute Genomics Platform"/>
            <consortium name="The Broad Institute Genome Sequencing Center for Infectious Disease"/>
            <person name="Wu L."/>
            <person name="Ma J."/>
        </authorList>
    </citation>
    <scope>NUCLEOTIDE SEQUENCE [LARGE SCALE GENOMIC DNA]</scope>
    <source>
        <strain evidence="3">NBRC 102520</strain>
    </source>
</reference>
<protein>
    <recommendedName>
        <fullName evidence="4">Transposase DDE domain-containing protein</fullName>
    </recommendedName>
</protein>
<feature type="region of interest" description="Disordered" evidence="1">
    <location>
        <begin position="35"/>
        <end position="64"/>
    </location>
</feature>
<proteinExistence type="predicted"/>
<evidence type="ECO:0000256" key="1">
    <source>
        <dbReference type="SAM" id="MobiDB-lite"/>
    </source>
</evidence>
<dbReference type="Proteomes" id="UP001156905">
    <property type="component" value="Unassembled WGS sequence"/>
</dbReference>
<evidence type="ECO:0000313" key="2">
    <source>
        <dbReference type="EMBL" id="GLR88664.1"/>
    </source>
</evidence>
<feature type="compositionally biased region" description="Basic and acidic residues" evidence="1">
    <location>
        <begin position="43"/>
        <end position="55"/>
    </location>
</feature>
<sequence length="112" mass="12419">MPTAWDPCPGNVNAAVIGAPWLAEPRQDRAANLRRARAVVPDHAPKGAVDTDRGRNVKSRGAVWPAASWGHRTLEAQPTKPRPRRLQARRWQNVYAVRNFATAFKRPSIPPA</sequence>
<organism evidence="2 3">
    <name type="scientific">Bradyrhizobium iriomotense</name>
    <dbReference type="NCBI Taxonomy" id="441950"/>
    <lineage>
        <taxon>Bacteria</taxon>
        <taxon>Pseudomonadati</taxon>
        <taxon>Pseudomonadota</taxon>
        <taxon>Alphaproteobacteria</taxon>
        <taxon>Hyphomicrobiales</taxon>
        <taxon>Nitrobacteraceae</taxon>
        <taxon>Bradyrhizobium</taxon>
    </lineage>
</organism>
<evidence type="ECO:0000313" key="3">
    <source>
        <dbReference type="Proteomes" id="UP001156905"/>
    </source>
</evidence>
<comment type="caution">
    <text evidence="2">The sequence shown here is derived from an EMBL/GenBank/DDBJ whole genome shotgun (WGS) entry which is preliminary data.</text>
</comment>
<evidence type="ECO:0008006" key="4">
    <source>
        <dbReference type="Google" id="ProtNLM"/>
    </source>
</evidence>
<name>A0ABQ6B2L1_9BRAD</name>
<gene>
    <name evidence="2" type="ORF">GCM10007857_53770</name>
</gene>
<keyword evidence="3" id="KW-1185">Reference proteome</keyword>
<dbReference type="EMBL" id="BSOW01000020">
    <property type="protein sequence ID" value="GLR88664.1"/>
    <property type="molecule type" value="Genomic_DNA"/>
</dbReference>
<accession>A0ABQ6B2L1</accession>